<evidence type="ECO:0000313" key="5">
    <source>
        <dbReference type="EMBL" id="CAH9122821.1"/>
    </source>
</evidence>
<keyword evidence="7" id="KW-1185">Reference proteome</keyword>
<dbReference type="EMBL" id="CAMAPF010000138">
    <property type="protein sequence ID" value="CAH9106643.1"/>
    <property type="molecule type" value="Genomic_DNA"/>
</dbReference>
<evidence type="ECO:0000313" key="6">
    <source>
        <dbReference type="EMBL" id="CAH9142505.1"/>
    </source>
</evidence>
<protein>
    <submittedName>
        <fullName evidence="4">Uncharacterized protein</fullName>
    </submittedName>
</protein>
<comment type="caution">
    <text evidence="4">The sequence shown here is derived from an EMBL/GenBank/DDBJ whole genome shotgun (WGS) entry which is preliminary data.</text>
</comment>
<evidence type="ECO:0000313" key="4">
    <source>
        <dbReference type="EMBL" id="CAH9119307.1"/>
    </source>
</evidence>
<dbReference type="AlphaFoldDB" id="A0AAV0EBJ1"/>
<dbReference type="EMBL" id="CAMAPF010000913">
    <property type="protein sequence ID" value="CAH9119307.1"/>
    <property type="molecule type" value="Genomic_DNA"/>
</dbReference>
<reference evidence="4" key="1">
    <citation type="submission" date="2022-07" db="EMBL/GenBank/DDBJ databases">
        <authorList>
            <person name="Macas J."/>
            <person name="Novak P."/>
            <person name="Neumann P."/>
        </authorList>
    </citation>
    <scope>NUCLEOTIDE SEQUENCE</scope>
</reference>
<proteinExistence type="predicted"/>
<feature type="compositionally biased region" description="Basic residues" evidence="1">
    <location>
        <begin position="1"/>
        <end position="13"/>
    </location>
</feature>
<evidence type="ECO:0000256" key="1">
    <source>
        <dbReference type="SAM" id="MobiDB-lite"/>
    </source>
</evidence>
<dbReference type="Proteomes" id="UP001152523">
    <property type="component" value="Unassembled WGS sequence"/>
</dbReference>
<name>A0AAV0EBJ1_9ASTE</name>
<dbReference type="EMBL" id="CAMAPF010000927">
    <property type="protein sequence ID" value="CAH9122821.1"/>
    <property type="molecule type" value="Genomic_DNA"/>
</dbReference>
<evidence type="ECO:0000313" key="3">
    <source>
        <dbReference type="EMBL" id="CAH9117770.1"/>
    </source>
</evidence>
<evidence type="ECO:0000313" key="2">
    <source>
        <dbReference type="EMBL" id="CAH9106643.1"/>
    </source>
</evidence>
<dbReference type="EMBL" id="CAMAPF010001042">
    <property type="protein sequence ID" value="CAH9142505.1"/>
    <property type="molecule type" value="Genomic_DNA"/>
</dbReference>
<gene>
    <name evidence="2" type="ORF">CEPIT_LOCUS17679</name>
    <name evidence="3" type="ORF">CEPIT_LOCUS22001</name>
    <name evidence="4" type="ORF">CEPIT_LOCUS22623</name>
    <name evidence="5" type="ORF">CEPIT_LOCUS24750</name>
    <name evidence="6" type="ORF">CEPIT_LOCUS39950</name>
</gene>
<dbReference type="EMBL" id="CAMAPF010000518">
    <property type="protein sequence ID" value="CAH9117770.1"/>
    <property type="molecule type" value="Genomic_DNA"/>
</dbReference>
<organism evidence="4 7">
    <name type="scientific">Cuscuta epithymum</name>
    <dbReference type="NCBI Taxonomy" id="186058"/>
    <lineage>
        <taxon>Eukaryota</taxon>
        <taxon>Viridiplantae</taxon>
        <taxon>Streptophyta</taxon>
        <taxon>Embryophyta</taxon>
        <taxon>Tracheophyta</taxon>
        <taxon>Spermatophyta</taxon>
        <taxon>Magnoliopsida</taxon>
        <taxon>eudicotyledons</taxon>
        <taxon>Gunneridae</taxon>
        <taxon>Pentapetalae</taxon>
        <taxon>asterids</taxon>
        <taxon>lamiids</taxon>
        <taxon>Solanales</taxon>
        <taxon>Convolvulaceae</taxon>
        <taxon>Cuscuteae</taxon>
        <taxon>Cuscuta</taxon>
        <taxon>Cuscuta subgen. Cuscuta</taxon>
    </lineage>
</organism>
<sequence>MYKKKNQRSHLMRTRSQARAGL</sequence>
<accession>A0AAV0EBJ1</accession>
<feature type="region of interest" description="Disordered" evidence="1">
    <location>
        <begin position="1"/>
        <end position="22"/>
    </location>
</feature>
<evidence type="ECO:0000313" key="7">
    <source>
        <dbReference type="Proteomes" id="UP001152523"/>
    </source>
</evidence>